<reference evidence="1" key="1">
    <citation type="submission" date="2018-02" db="EMBL/GenBank/DDBJ databases">
        <authorList>
            <person name="Cohen D.B."/>
            <person name="Kent A.D."/>
        </authorList>
    </citation>
    <scope>NUCLEOTIDE SEQUENCE</scope>
</reference>
<name>A0A2N9EMA6_FAGSY</name>
<evidence type="ECO:0000313" key="1">
    <source>
        <dbReference type="EMBL" id="SPC75952.1"/>
    </source>
</evidence>
<sequence length="74" mass="8447">MLEAAMEAAVAAWRGWRCEEGSGVVVEGTLGFQLGFEGERRWRQQWRRLWRRGEGGGVVVEGAAAWRRWQWLGG</sequence>
<organism evidence="1">
    <name type="scientific">Fagus sylvatica</name>
    <name type="common">Beechnut</name>
    <dbReference type="NCBI Taxonomy" id="28930"/>
    <lineage>
        <taxon>Eukaryota</taxon>
        <taxon>Viridiplantae</taxon>
        <taxon>Streptophyta</taxon>
        <taxon>Embryophyta</taxon>
        <taxon>Tracheophyta</taxon>
        <taxon>Spermatophyta</taxon>
        <taxon>Magnoliopsida</taxon>
        <taxon>eudicotyledons</taxon>
        <taxon>Gunneridae</taxon>
        <taxon>Pentapetalae</taxon>
        <taxon>rosids</taxon>
        <taxon>fabids</taxon>
        <taxon>Fagales</taxon>
        <taxon>Fagaceae</taxon>
        <taxon>Fagus</taxon>
    </lineage>
</organism>
<accession>A0A2N9EMA6</accession>
<gene>
    <name evidence="1" type="ORF">FSB_LOCUS3834</name>
</gene>
<proteinExistence type="predicted"/>
<protein>
    <submittedName>
        <fullName evidence="1">Uncharacterized protein</fullName>
    </submittedName>
</protein>
<dbReference type="AlphaFoldDB" id="A0A2N9EMA6"/>
<dbReference type="EMBL" id="OIVN01000191">
    <property type="protein sequence ID" value="SPC75952.1"/>
    <property type="molecule type" value="Genomic_DNA"/>
</dbReference>